<gene>
    <name evidence="2" type="ORF">AWN73_05790</name>
</gene>
<dbReference type="NCBIfam" id="TIGR02593">
    <property type="entry name" value="CRISPR_cas5"/>
    <property type="match status" value="1"/>
</dbReference>
<dbReference type="InterPro" id="IPR013422">
    <property type="entry name" value="CRISPR-assoc_prot_Cas5_N"/>
</dbReference>
<evidence type="ECO:0000313" key="2">
    <source>
        <dbReference type="EMBL" id="PPV12048.1"/>
    </source>
</evidence>
<protein>
    <submittedName>
        <fullName evidence="2">Type I-B CRISPR-associated protein Cas5</fullName>
    </submittedName>
</protein>
<dbReference type="GO" id="GO:0051607">
    <property type="term" value="P:defense response to virus"/>
    <property type="evidence" value="ECO:0007669"/>
    <property type="project" value="UniProtKB-KW"/>
</dbReference>
<dbReference type="NCBIfam" id="TIGR02592">
    <property type="entry name" value="cas_Cas5h"/>
    <property type="match status" value="1"/>
</dbReference>
<dbReference type="EMBL" id="LRDH01000162">
    <property type="protein sequence ID" value="PPV12048.1"/>
    <property type="molecule type" value="Genomic_DNA"/>
</dbReference>
<comment type="caution">
    <text evidence="2">The sequence shown here is derived from an EMBL/GenBank/DDBJ whole genome shotgun (WGS) entry which is preliminary data.</text>
</comment>
<keyword evidence="1" id="KW-0051">Antiviral defense</keyword>
<dbReference type="AlphaFoldDB" id="A0A2S7F570"/>
<dbReference type="InterPro" id="IPR013421">
    <property type="entry name" value="CRISPR-assoc_prot_Cas5_HALMA"/>
</dbReference>
<organism evidence="2 3">
    <name type="scientific">Clostridium butyricum</name>
    <dbReference type="NCBI Taxonomy" id="1492"/>
    <lineage>
        <taxon>Bacteria</taxon>
        <taxon>Bacillati</taxon>
        <taxon>Bacillota</taxon>
        <taxon>Clostridia</taxon>
        <taxon>Eubacteriales</taxon>
        <taxon>Clostridiaceae</taxon>
        <taxon>Clostridium</taxon>
    </lineage>
</organism>
<proteinExistence type="predicted"/>
<dbReference type="Proteomes" id="UP000238081">
    <property type="component" value="Unassembled WGS sequence"/>
</dbReference>
<accession>A0A2S7F570</accession>
<reference evidence="2 3" key="1">
    <citation type="submission" date="2016-01" db="EMBL/GenBank/DDBJ databases">
        <title>Characterization of the Clostridium difficile lineages that are prevalent in Hong Kong and China.</title>
        <authorList>
            <person name="Kwok J.S.-L."/>
            <person name="Lam W.-Y."/>
            <person name="Ip M."/>
            <person name="Chan T.-F."/>
            <person name="Hawkey P.M."/>
            <person name="Tsui S.K.-W."/>
        </authorList>
    </citation>
    <scope>NUCLEOTIDE SEQUENCE [LARGE SCALE GENOMIC DNA]</scope>
    <source>
        <strain evidence="2 3">300064</strain>
    </source>
</reference>
<dbReference type="RefSeq" id="WP_043665298.1">
    <property type="nucleotide sequence ID" value="NZ_JSEG01000016.1"/>
</dbReference>
<sequence>MRILKFTLSGKSGFFKKPDVNSNLYFTYGNIHKVALTGLLGAVLGYGGYNSMNIKNIFNKKKKEAVQDFPEFYERLKDLKISIVPNGEKGFISKKVQIFNNSVGYASKEQGGNLIIKEQWLENPSWDIYIIIDDEESEKIEESITNHKTVYTPYLGKNDHIADITNVEVIYENQIEIKEEINKLDCLYLRDDFKLEVIEDDFGDFSDDDIEDYFKYEEKLPYELEKNTNMYITKSFICTNMKIKKCSDIDVYRIKEKNIVFY</sequence>
<evidence type="ECO:0000313" key="3">
    <source>
        <dbReference type="Proteomes" id="UP000238081"/>
    </source>
</evidence>
<name>A0A2S7F570_CLOBU</name>
<evidence type="ECO:0000256" key="1">
    <source>
        <dbReference type="ARBA" id="ARBA00023118"/>
    </source>
</evidence>